<dbReference type="CDD" id="cd00400">
    <property type="entry name" value="Voltage_gated_ClC"/>
    <property type="match status" value="1"/>
</dbReference>
<keyword evidence="10" id="KW-0129">CBS domain</keyword>
<evidence type="ECO:0000256" key="10">
    <source>
        <dbReference type="PROSITE-ProRule" id="PRU00703"/>
    </source>
</evidence>
<keyword evidence="2" id="KW-0813">Transport</keyword>
<keyword evidence="3 11" id="KW-0812">Transmembrane</keyword>
<evidence type="ECO:0000256" key="1">
    <source>
        <dbReference type="ARBA" id="ARBA00004141"/>
    </source>
</evidence>
<dbReference type="RefSeq" id="WP_303764392.1">
    <property type="nucleotide sequence ID" value="NZ_JABZGR010000021.1"/>
</dbReference>
<dbReference type="InterPro" id="IPR046342">
    <property type="entry name" value="CBS_dom_sf"/>
</dbReference>
<comment type="caution">
    <text evidence="13">The sequence shown here is derived from an EMBL/GenBank/DDBJ whole genome shotgun (WGS) entry which is preliminary data.</text>
</comment>
<evidence type="ECO:0000256" key="6">
    <source>
        <dbReference type="ARBA" id="ARBA00023136"/>
    </source>
</evidence>
<keyword evidence="8" id="KW-0868">Chloride</keyword>
<evidence type="ECO:0000256" key="8">
    <source>
        <dbReference type="ARBA" id="ARBA00023214"/>
    </source>
</evidence>
<feature type="transmembrane region" description="Helical" evidence="11">
    <location>
        <begin position="239"/>
        <end position="256"/>
    </location>
</feature>
<keyword evidence="5" id="KW-0406">Ion transport</keyword>
<dbReference type="PANTHER" id="PTHR43427:SF6">
    <property type="entry name" value="CHLORIDE CHANNEL PROTEIN CLC-E"/>
    <property type="match status" value="1"/>
</dbReference>
<feature type="transmembrane region" description="Helical" evidence="11">
    <location>
        <begin position="421"/>
        <end position="441"/>
    </location>
</feature>
<dbReference type="Pfam" id="PF00571">
    <property type="entry name" value="CBS"/>
    <property type="match status" value="1"/>
</dbReference>
<accession>A0A929X0G9</accession>
<feature type="transmembrane region" description="Helical" evidence="11">
    <location>
        <begin position="330"/>
        <end position="352"/>
    </location>
</feature>
<evidence type="ECO:0000256" key="7">
    <source>
        <dbReference type="ARBA" id="ARBA00023173"/>
    </source>
</evidence>
<reference evidence="13" key="1">
    <citation type="submission" date="2020-04" db="EMBL/GenBank/DDBJ databases">
        <title>Deep metagenomics examines the oral microbiome during advanced dental caries in children, revealing novel taxa and co-occurrences with host molecules.</title>
        <authorList>
            <person name="Baker J.L."/>
            <person name="Morton J.T."/>
            <person name="Dinis M."/>
            <person name="Alvarez R."/>
            <person name="Tran N.C."/>
            <person name="Knight R."/>
            <person name="Edlund A."/>
        </authorList>
    </citation>
    <scope>NUCLEOTIDE SEQUENCE</scope>
    <source>
        <strain evidence="13">JCVI_34_bin.1</strain>
    </source>
</reference>
<dbReference type="GO" id="GO:0005254">
    <property type="term" value="F:chloride channel activity"/>
    <property type="evidence" value="ECO:0007669"/>
    <property type="project" value="UniProtKB-KW"/>
</dbReference>
<feature type="transmembrane region" description="Helical" evidence="11">
    <location>
        <begin position="29"/>
        <end position="52"/>
    </location>
</feature>
<dbReference type="InterPro" id="IPR050368">
    <property type="entry name" value="ClC-type_chloride_channel"/>
</dbReference>
<keyword evidence="4 11" id="KW-1133">Transmembrane helix</keyword>
<dbReference type="Gene3D" id="1.10.3080.10">
    <property type="entry name" value="Clc chloride channel"/>
    <property type="match status" value="1"/>
</dbReference>
<feature type="transmembrane region" description="Helical" evidence="11">
    <location>
        <begin position="118"/>
        <end position="143"/>
    </location>
</feature>
<feature type="transmembrane region" description="Helical" evidence="11">
    <location>
        <begin position="277"/>
        <end position="295"/>
    </location>
</feature>
<dbReference type="SUPFAM" id="SSF54631">
    <property type="entry name" value="CBS-domain pair"/>
    <property type="match status" value="1"/>
</dbReference>
<protein>
    <submittedName>
        <fullName evidence="13">Chloride channel protein</fullName>
    </submittedName>
</protein>
<name>A0A929X0G9_9BACT</name>
<feature type="transmembrane region" description="Helical" evidence="11">
    <location>
        <begin position="163"/>
        <end position="190"/>
    </location>
</feature>
<feature type="transmembrane region" description="Helical" evidence="11">
    <location>
        <begin position="358"/>
        <end position="379"/>
    </location>
</feature>
<dbReference type="SUPFAM" id="SSF81340">
    <property type="entry name" value="Clc chloride channel"/>
    <property type="match status" value="1"/>
</dbReference>
<evidence type="ECO:0000313" key="14">
    <source>
        <dbReference type="Proteomes" id="UP000704068"/>
    </source>
</evidence>
<sequence length="601" mass="66064">MTTAAIDRGYNPILRGLLFLQSHLNRRQFIQLLSFLVGVGAALSAQLLKWLIHEIQFLLTFRFDVGRAQWLFLVYPLVGILLTALFIKYVVRDDIGHGITRILYAISRRQGHIRRHNTWSSILASSLTIGFGGSVGAESPIVLTGSAFGSNLGEVFHLEHKELMLLIGCGASAAIAGIFKAPIAGIVFTLEVLMIDLTMASLLPLLIASLTATCVTYFLTGPAAIFSFHLNDPFVVERVPSSICLGAFCGILSLYFTRAMNWFEQVFGRINGTFKRVALGGTILAILIFFFPPLYGEGYNIIAILLNDAGTIKAESVMNNSLFFNHSEYFLIYLGLILFFKVFATTATNGGGGCGGTFAPSLFMGCLGGYFFSKVWNSLSLLGIHVPERNYALLGMAGLMSGVFHAPLTGVFLIAELTGGYDLFLPLMIVSAVSFLTINLFEHHSIYAMRLARNGELLTHHKDKSILTLMTLDAVIDKSVPVLRPQMKLGQIVRIVSNAQGEDFAVVNDAGTLLGIVNLKALRKVIFRSELYGLYTAEQLMQKPGITLETLDAMSSVMDRFQETEAEMLPVLDGEGLFVGFASKTRLYSLYRKLMKDFSEE</sequence>
<dbReference type="GO" id="GO:0034707">
    <property type="term" value="C:chloride channel complex"/>
    <property type="evidence" value="ECO:0007669"/>
    <property type="project" value="UniProtKB-KW"/>
</dbReference>
<feature type="domain" description="CBS" evidence="12">
    <location>
        <begin position="541"/>
        <end position="598"/>
    </location>
</feature>
<dbReference type="Gene3D" id="3.10.580.10">
    <property type="entry name" value="CBS-domain"/>
    <property type="match status" value="1"/>
</dbReference>
<dbReference type="InterPro" id="IPR000644">
    <property type="entry name" value="CBS_dom"/>
</dbReference>
<feature type="transmembrane region" description="Helical" evidence="11">
    <location>
        <begin position="72"/>
        <end position="91"/>
    </location>
</feature>
<evidence type="ECO:0000256" key="3">
    <source>
        <dbReference type="ARBA" id="ARBA00022692"/>
    </source>
</evidence>
<keyword evidence="6 11" id="KW-0472">Membrane</keyword>
<evidence type="ECO:0000259" key="12">
    <source>
        <dbReference type="PROSITE" id="PS51371"/>
    </source>
</evidence>
<organism evidence="13 14">
    <name type="scientific">Alloprevotella tannerae</name>
    <dbReference type="NCBI Taxonomy" id="76122"/>
    <lineage>
        <taxon>Bacteria</taxon>
        <taxon>Pseudomonadati</taxon>
        <taxon>Bacteroidota</taxon>
        <taxon>Bacteroidia</taxon>
        <taxon>Bacteroidales</taxon>
        <taxon>Prevotellaceae</taxon>
        <taxon>Alloprevotella</taxon>
    </lineage>
</organism>
<dbReference type="PROSITE" id="PS51371">
    <property type="entry name" value="CBS"/>
    <property type="match status" value="1"/>
</dbReference>
<dbReference type="Proteomes" id="UP000704068">
    <property type="component" value="Unassembled WGS sequence"/>
</dbReference>
<feature type="transmembrane region" description="Helical" evidence="11">
    <location>
        <begin position="391"/>
        <end position="415"/>
    </location>
</feature>
<evidence type="ECO:0000313" key="13">
    <source>
        <dbReference type="EMBL" id="MBF0970753.1"/>
    </source>
</evidence>
<evidence type="ECO:0000256" key="2">
    <source>
        <dbReference type="ARBA" id="ARBA00022448"/>
    </source>
</evidence>
<feature type="transmembrane region" description="Helical" evidence="11">
    <location>
        <begin position="202"/>
        <end position="219"/>
    </location>
</feature>
<keyword evidence="9" id="KW-0407">Ion channel</keyword>
<evidence type="ECO:0000256" key="5">
    <source>
        <dbReference type="ARBA" id="ARBA00023065"/>
    </source>
</evidence>
<dbReference type="InterPro" id="IPR014743">
    <property type="entry name" value="Cl-channel_core"/>
</dbReference>
<dbReference type="PANTHER" id="PTHR43427">
    <property type="entry name" value="CHLORIDE CHANNEL PROTEIN CLC-E"/>
    <property type="match status" value="1"/>
</dbReference>
<dbReference type="AlphaFoldDB" id="A0A929X0G9"/>
<dbReference type="PRINTS" id="PR00762">
    <property type="entry name" value="CLCHANNEL"/>
</dbReference>
<dbReference type="Pfam" id="PF00654">
    <property type="entry name" value="Voltage_CLC"/>
    <property type="match status" value="1"/>
</dbReference>
<gene>
    <name evidence="13" type="ORF">HXK21_06900</name>
</gene>
<dbReference type="EMBL" id="JABZGR010000021">
    <property type="protein sequence ID" value="MBF0970753.1"/>
    <property type="molecule type" value="Genomic_DNA"/>
</dbReference>
<dbReference type="InterPro" id="IPR001807">
    <property type="entry name" value="ClC"/>
</dbReference>
<keyword evidence="7" id="KW-0869">Chloride channel</keyword>
<evidence type="ECO:0000256" key="4">
    <source>
        <dbReference type="ARBA" id="ARBA00022989"/>
    </source>
</evidence>
<evidence type="ECO:0000256" key="9">
    <source>
        <dbReference type="ARBA" id="ARBA00023303"/>
    </source>
</evidence>
<proteinExistence type="predicted"/>
<comment type="subcellular location">
    <subcellularLocation>
        <location evidence="1">Membrane</location>
        <topology evidence="1">Multi-pass membrane protein</topology>
    </subcellularLocation>
</comment>
<evidence type="ECO:0000256" key="11">
    <source>
        <dbReference type="SAM" id="Phobius"/>
    </source>
</evidence>